<protein>
    <recommendedName>
        <fullName evidence="5">RxLR effector protein</fullName>
    </recommendedName>
</protein>
<dbReference type="Pfam" id="PF16810">
    <property type="entry name" value="RXLR"/>
    <property type="match status" value="1"/>
</dbReference>
<evidence type="ECO:0000256" key="1">
    <source>
        <dbReference type="ARBA" id="ARBA00004613"/>
    </source>
</evidence>
<accession>A0AAD9LUN1</accession>
<evidence type="ECO:0000256" key="3">
    <source>
        <dbReference type="ARBA" id="ARBA00022525"/>
    </source>
</evidence>
<keyword evidence="7" id="KW-1185">Reference proteome</keyword>
<evidence type="ECO:0000313" key="6">
    <source>
        <dbReference type="EMBL" id="KAK1947512.1"/>
    </source>
</evidence>
<sequence>MRLARILLVSALLACGSILSTEGKQAHTVQDATGGKRLLRSNDYDEERVNLAKLMKIDDQADAIKQLATDFALLKTEKKEALDVFKLMLNNQMTKKEATYISNLFAKYMENPRLYHP</sequence>
<evidence type="ECO:0000313" key="7">
    <source>
        <dbReference type="Proteomes" id="UP001259832"/>
    </source>
</evidence>
<dbReference type="Proteomes" id="UP001259832">
    <property type="component" value="Unassembled WGS sequence"/>
</dbReference>
<proteinExistence type="inferred from homology"/>
<reference evidence="6" key="1">
    <citation type="submission" date="2023-08" db="EMBL/GenBank/DDBJ databases">
        <title>Reference Genome Resource for the Citrus Pathogen Phytophthora citrophthora.</title>
        <authorList>
            <person name="Moller H."/>
            <person name="Coetzee B."/>
            <person name="Rose L.J."/>
            <person name="Van Niekerk J.M."/>
        </authorList>
    </citation>
    <scope>NUCLEOTIDE SEQUENCE</scope>
    <source>
        <strain evidence="6">STE-U-9442</strain>
    </source>
</reference>
<evidence type="ECO:0000256" key="4">
    <source>
        <dbReference type="ARBA" id="ARBA00022729"/>
    </source>
</evidence>
<dbReference type="AlphaFoldDB" id="A0AAD9LUN1"/>
<dbReference type="EMBL" id="JASMQC010000002">
    <property type="protein sequence ID" value="KAK1947512.1"/>
    <property type="molecule type" value="Genomic_DNA"/>
</dbReference>
<feature type="signal peptide" evidence="5">
    <location>
        <begin position="1"/>
        <end position="23"/>
    </location>
</feature>
<organism evidence="6 7">
    <name type="scientific">Phytophthora citrophthora</name>
    <dbReference type="NCBI Taxonomy" id="4793"/>
    <lineage>
        <taxon>Eukaryota</taxon>
        <taxon>Sar</taxon>
        <taxon>Stramenopiles</taxon>
        <taxon>Oomycota</taxon>
        <taxon>Peronosporomycetes</taxon>
        <taxon>Peronosporales</taxon>
        <taxon>Peronosporaceae</taxon>
        <taxon>Phytophthora</taxon>
    </lineage>
</organism>
<keyword evidence="4 5" id="KW-0732">Signal</keyword>
<gene>
    <name evidence="6" type="ORF">P3T76_001522</name>
</gene>
<dbReference type="InterPro" id="IPR031825">
    <property type="entry name" value="RXLR"/>
</dbReference>
<feature type="chain" id="PRO_5044951410" description="RxLR effector protein" evidence="5">
    <location>
        <begin position="24"/>
        <end position="117"/>
    </location>
</feature>
<comment type="caution">
    <text evidence="6">The sequence shown here is derived from an EMBL/GenBank/DDBJ whole genome shotgun (WGS) entry which is preliminary data.</text>
</comment>
<comment type="domain">
    <text evidence="5">The RxLR-dEER motif acts to carry the protein into the host cell cytoplasm through binding to cell surface phosphatidylinositol-3-phosphate.</text>
</comment>
<evidence type="ECO:0000256" key="2">
    <source>
        <dbReference type="ARBA" id="ARBA00010400"/>
    </source>
</evidence>
<keyword evidence="3 5" id="KW-0964">Secreted</keyword>
<comment type="subcellular location">
    <subcellularLocation>
        <location evidence="1 5">Secreted</location>
    </subcellularLocation>
</comment>
<name>A0AAD9LUN1_9STRA</name>
<comment type="function">
    <text evidence="5">Effector that suppresses plant defense responses during pathogen infection.</text>
</comment>
<evidence type="ECO:0000256" key="5">
    <source>
        <dbReference type="RuleBase" id="RU367124"/>
    </source>
</evidence>
<comment type="similarity">
    <text evidence="2 5">Belongs to the RxLR effector family.</text>
</comment>